<evidence type="ECO:0000256" key="1">
    <source>
        <dbReference type="ARBA" id="ARBA00006056"/>
    </source>
</evidence>
<dbReference type="AlphaFoldDB" id="A0A160VAX3"/>
<organism evidence="3">
    <name type="scientific">hydrothermal vent metagenome</name>
    <dbReference type="NCBI Taxonomy" id="652676"/>
    <lineage>
        <taxon>unclassified sequences</taxon>
        <taxon>metagenomes</taxon>
        <taxon>ecological metagenomes</taxon>
    </lineage>
</organism>
<dbReference type="EMBL" id="FAXA01000395">
    <property type="protein sequence ID" value="CUV03356.1"/>
    <property type="molecule type" value="Genomic_DNA"/>
</dbReference>
<dbReference type="InterPro" id="IPR003767">
    <property type="entry name" value="Malate/L-lactate_DH-like"/>
</dbReference>
<sequence>MLEQFKVSHDDAEFVQGDDLRNTVAGIFEKLGVSPEDSLLAADVQVLADLRGVDSHGVSNMLKSYITGYQEGSINPRPNWKVVRETPSTATIDSDRGLGTIITPKAMDIAIQKAKNVGLGMVTIGNARHLGMASYHAMMALEHDMIGICMTSCPPSVLPTFGAEPRLGTNPIAIAVPALNEPPFVFDAATSSVAVNKIRIAARLGSPIPGGWLAGEDGNPIMEESEAPEKVTLVPLGSNRELGSHKGYGFSCMVDILAGVLTGFGYGAVPGRPNFGHMVAAYSIEAFTDVGPFKVEMDEWLTMMKTTKPAPGHDRVLVAGQPEAEVEEVRREEGIPLHPDVADWIRDTCGEMGVPCLF</sequence>
<comment type="similarity">
    <text evidence="1">Belongs to the LDH2/MDH2 oxidoreductase family.</text>
</comment>
<accession>A0A160VAX3</accession>
<dbReference type="InterPro" id="IPR036111">
    <property type="entry name" value="Mal/L-sulfo/L-lacto_DH-like_sf"/>
</dbReference>
<dbReference type="PANTHER" id="PTHR11091">
    <property type="entry name" value="OXIDOREDUCTASE-RELATED"/>
    <property type="match status" value="1"/>
</dbReference>
<dbReference type="PANTHER" id="PTHR11091:SF0">
    <property type="entry name" value="MALATE DEHYDROGENASE"/>
    <property type="match status" value="1"/>
</dbReference>
<dbReference type="EC" id="1.1.1.272" evidence="3"/>
<keyword evidence="2 3" id="KW-0560">Oxidoreductase</keyword>
<proteinExistence type="inferred from homology"/>
<reference evidence="3" key="1">
    <citation type="submission" date="2015-10" db="EMBL/GenBank/DDBJ databases">
        <authorList>
            <person name="Gilbert D.G."/>
        </authorList>
    </citation>
    <scope>NUCLEOTIDE SEQUENCE</scope>
</reference>
<protein>
    <submittedName>
        <fullName evidence="3">(R)-2-hydroxyacid dehydrogenase, similar to L-sulfolactate dehydrogenase</fullName>
        <ecNumber evidence="3">1.1.1.272</ecNumber>
    </submittedName>
</protein>
<dbReference type="Pfam" id="PF02615">
    <property type="entry name" value="Ldh_2"/>
    <property type="match status" value="1"/>
</dbReference>
<gene>
    <name evidence="3" type="ORF">MGWOODY_Clf2833</name>
</gene>
<dbReference type="SUPFAM" id="SSF89733">
    <property type="entry name" value="L-sulfolactate dehydrogenase-like"/>
    <property type="match status" value="1"/>
</dbReference>
<name>A0A160VAX3_9ZZZZ</name>
<evidence type="ECO:0000256" key="2">
    <source>
        <dbReference type="ARBA" id="ARBA00023002"/>
    </source>
</evidence>
<dbReference type="InterPro" id="IPR043144">
    <property type="entry name" value="Mal/L-sulf/L-lact_DH-like_ah"/>
</dbReference>
<dbReference type="Gene3D" id="3.30.1370.60">
    <property type="entry name" value="Hypothetical oxidoreductase yiak, domain 2"/>
    <property type="match status" value="1"/>
</dbReference>
<dbReference type="GO" id="GO:0050578">
    <property type="term" value="F:(2R)-2-hydroxyacid dehydrogenase (NADP+) activity"/>
    <property type="evidence" value="ECO:0007669"/>
    <property type="project" value="UniProtKB-EC"/>
</dbReference>
<dbReference type="InterPro" id="IPR043143">
    <property type="entry name" value="Mal/L-sulf/L-lact_DH-like_NADP"/>
</dbReference>
<dbReference type="Gene3D" id="1.10.1530.10">
    <property type="match status" value="1"/>
</dbReference>
<evidence type="ECO:0000313" key="3">
    <source>
        <dbReference type="EMBL" id="CUV03356.1"/>
    </source>
</evidence>